<dbReference type="SUPFAM" id="SSF63829">
    <property type="entry name" value="Calcium-dependent phosphotriesterase"/>
    <property type="match status" value="1"/>
</dbReference>
<dbReference type="HOGENOM" id="CLU_036110_3_0_1"/>
<dbReference type="RefSeq" id="XP_003646727.1">
    <property type="nucleotide sequence ID" value="XM_003646679.1"/>
</dbReference>
<dbReference type="GeneID" id="11471709"/>
<evidence type="ECO:0000256" key="1">
    <source>
        <dbReference type="ARBA" id="ARBA00008853"/>
    </source>
</evidence>
<dbReference type="AlphaFoldDB" id="I6NCW8"/>
<dbReference type="Pfam" id="PF08450">
    <property type="entry name" value="SGL"/>
    <property type="match status" value="1"/>
</dbReference>
<dbReference type="InParanoid" id="I6NCW8"/>
<evidence type="ECO:0000313" key="3">
    <source>
        <dbReference type="EMBL" id="AET39910.1"/>
    </source>
</evidence>
<dbReference type="OMA" id="PRISCCC"/>
<dbReference type="FunCoup" id="I6NCW8">
    <property type="interactions" value="49"/>
</dbReference>
<protein>
    <recommendedName>
        <fullName evidence="2">SMP-30/Gluconolactonase/LRE-like region domain-containing protein</fullName>
    </recommendedName>
</protein>
<feature type="domain" description="SMP-30/Gluconolactonase/LRE-like region" evidence="2">
    <location>
        <begin position="18"/>
        <end position="302"/>
    </location>
</feature>
<dbReference type="PANTHER" id="PTHR10907:SF47">
    <property type="entry name" value="REGUCALCIN"/>
    <property type="match status" value="1"/>
</dbReference>
<proteinExistence type="inferred from homology"/>
<dbReference type="OrthoDB" id="423498at2759"/>
<evidence type="ECO:0000259" key="2">
    <source>
        <dbReference type="Pfam" id="PF08450"/>
    </source>
</evidence>
<name>I6NCW8_ERECY</name>
<comment type="similarity">
    <text evidence="1">Belongs to the SMP-30/CGR1 family.</text>
</comment>
<keyword evidence="4" id="KW-1185">Reference proteome</keyword>
<evidence type="ECO:0000313" key="4">
    <source>
        <dbReference type="Proteomes" id="UP000006790"/>
    </source>
</evidence>
<dbReference type="PANTHER" id="PTHR10907">
    <property type="entry name" value="REGUCALCIN"/>
    <property type="match status" value="1"/>
</dbReference>
<organism evidence="3 4">
    <name type="scientific">Eremothecium cymbalariae (strain CBS 270.75 / DBVPG 7215 / KCTC 17166 / NRRL Y-17582)</name>
    <name type="common">Yeast</name>
    <dbReference type="NCBI Taxonomy" id="931890"/>
    <lineage>
        <taxon>Eukaryota</taxon>
        <taxon>Fungi</taxon>
        <taxon>Dikarya</taxon>
        <taxon>Ascomycota</taxon>
        <taxon>Saccharomycotina</taxon>
        <taxon>Saccharomycetes</taxon>
        <taxon>Saccharomycetales</taxon>
        <taxon>Saccharomycetaceae</taxon>
        <taxon>Eremothecium</taxon>
    </lineage>
</organism>
<dbReference type="Gene3D" id="2.120.10.30">
    <property type="entry name" value="TolB, C-terminal domain"/>
    <property type="match status" value="1"/>
</dbReference>
<reference evidence="3 4" key="1">
    <citation type="journal article" date="2011" name="G3 (Bethesda)">
        <title>Genome evolution in the Eremothecium clade of the Saccharomyces complex revealed by comparative genomics.</title>
        <authorList>
            <person name="Wendland J."/>
            <person name="Walther A."/>
        </authorList>
    </citation>
    <scope>NUCLEOTIDE SEQUENCE [LARGE SCALE GENOMIC DNA]</scope>
    <source>
        <strain evidence="4">CBS 270.75 / DBVPG 7215 / KCTC 17166 / NRRL Y-17582</strain>
    </source>
</reference>
<dbReference type="GO" id="GO:0005509">
    <property type="term" value="F:calcium ion binding"/>
    <property type="evidence" value="ECO:0007669"/>
    <property type="project" value="TreeGrafter"/>
</dbReference>
<dbReference type="STRING" id="931890.I6NCW8"/>
<dbReference type="Proteomes" id="UP000006790">
    <property type="component" value="Chromosome 5"/>
</dbReference>
<dbReference type="GO" id="GO:0004341">
    <property type="term" value="F:gluconolactonase activity"/>
    <property type="evidence" value="ECO:0007669"/>
    <property type="project" value="TreeGrafter"/>
</dbReference>
<dbReference type="EMBL" id="CP002501">
    <property type="protein sequence ID" value="AET39910.1"/>
    <property type="molecule type" value="Genomic_DNA"/>
</dbReference>
<gene>
    <name evidence="3" type="ordered locus">Ecym_5132</name>
</gene>
<dbReference type="KEGG" id="erc:Ecym_5132"/>
<accession>I6NCW8</accession>
<dbReference type="eggNOG" id="KOG4499">
    <property type="taxonomic scope" value="Eukaryota"/>
</dbReference>
<sequence length="342" mass="38358">MAESVTISRYFKATDPRLTEGITYVANSQELFWSDIIRGEIHRVTAEREPEEDYCKYIISPYTYDICEQYPYDKAEAIERVGCVFPVECKPGHRVTTVLFGARYGIGKLNIGTGTWKYLFLYRDSKVNKRWERMRSNDGNVSPDGREIYIGVMNDFSVGLDPSQPPEGCFLRINLVERSCKVVLDNVYIPNAINWSPDNRKIYLTDSLKFVIWQLPFENGEPALTKSIFYNSKANNQKFESPEPDGSFVDPADGTLYTAVWSTGLIQAVDPQGDLVAEYSVPTPRVSSCCLGPKGDVFVSTAPAGDMKSGSPSDELGGSLYRISIPALQRKQVASSKRTPSW</sequence>
<dbReference type="InterPro" id="IPR011042">
    <property type="entry name" value="6-blade_b-propeller_TolB-like"/>
</dbReference>
<dbReference type="InterPro" id="IPR013658">
    <property type="entry name" value="SGL"/>
</dbReference>